<feature type="compositionally biased region" description="Basic and acidic residues" evidence="4">
    <location>
        <begin position="257"/>
        <end position="300"/>
    </location>
</feature>
<feature type="compositionally biased region" description="Acidic residues" evidence="4">
    <location>
        <begin position="773"/>
        <end position="794"/>
    </location>
</feature>
<name>A0AAN9V7F7_9ORTH</name>
<dbReference type="GO" id="GO:0005730">
    <property type="term" value="C:nucleolus"/>
    <property type="evidence" value="ECO:0007669"/>
    <property type="project" value="TreeGrafter"/>
</dbReference>
<feature type="compositionally biased region" description="Low complexity" evidence="4">
    <location>
        <begin position="488"/>
        <end position="500"/>
    </location>
</feature>
<dbReference type="GO" id="GO:0006360">
    <property type="term" value="P:transcription by RNA polymerase I"/>
    <property type="evidence" value="ECO:0007669"/>
    <property type="project" value="TreeGrafter"/>
</dbReference>
<reference evidence="6 7" key="1">
    <citation type="submission" date="2024-03" db="EMBL/GenBank/DDBJ databases">
        <title>The genome assembly and annotation of the cricket Gryllus longicercus Weissman &amp; Gray.</title>
        <authorList>
            <person name="Szrajer S."/>
            <person name="Gray D."/>
            <person name="Ylla G."/>
        </authorList>
    </citation>
    <scope>NUCLEOTIDE SEQUENCE [LARGE SCALE GENOMIC DNA]</scope>
    <source>
        <strain evidence="6">DAG 2021-001</strain>
        <tissue evidence="6">Whole body minus gut</tissue>
    </source>
</reference>
<feature type="compositionally biased region" description="Basic and acidic residues" evidence="4">
    <location>
        <begin position="454"/>
        <end position="466"/>
    </location>
</feature>
<feature type="compositionally biased region" description="Basic and acidic residues" evidence="4">
    <location>
        <begin position="11"/>
        <end position="23"/>
    </location>
</feature>
<dbReference type="PANTHER" id="PTHR22691:SF8">
    <property type="entry name" value="PROTEIN SPT2 HOMOLOG"/>
    <property type="match status" value="1"/>
</dbReference>
<dbReference type="InterPro" id="IPR013256">
    <property type="entry name" value="Chromatin_SPT2"/>
</dbReference>
<feature type="compositionally biased region" description="Polar residues" evidence="4">
    <location>
        <begin position="467"/>
        <end position="476"/>
    </location>
</feature>
<dbReference type="GO" id="GO:0042393">
    <property type="term" value="F:histone binding"/>
    <property type="evidence" value="ECO:0007669"/>
    <property type="project" value="TreeGrafter"/>
</dbReference>
<evidence type="ECO:0000256" key="2">
    <source>
        <dbReference type="ARBA" id="ARBA00013786"/>
    </source>
</evidence>
<feature type="region of interest" description="Disordered" evidence="4">
    <location>
        <begin position="107"/>
        <end position="126"/>
    </location>
</feature>
<dbReference type="Pfam" id="PF22878">
    <property type="entry name" value="SPT2_N"/>
    <property type="match status" value="1"/>
</dbReference>
<comment type="similarity">
    <text evidence="1">Belongs to the SPT2 family.</text>
</comment>
<dbReference type="GO" id="GO:0006334">
    <property type="term" value="P:nucleosome assembly"/>
    <property type="evidence" value="ECO:0007669"/>
    <property type="project" value="TreeGrafter"/>
</dbReference>
<feature type="region of interest" description="Disordered" evidence="4">
    <location>
        <begin position="1"/>
        <end position="70"/>
    </location>
</feature>
<evidence type="ECO:0000313" key="6">
    <source>
        <dbReference type="EMBL" id="KAK7790711.1"/>
    </source>
</evidence>
<dbReference type="PANTHER" id="PTHR22691">
    <property type="entry name" value="YEAST SPT2-RELATED"/>
    <property type="match status" value="1"/>
</dbReference>
<feature type="compositionally biased region" description="Basic and acidic residues" evidence="4">
    <location>
        <begin position="160"/>
        <end position="176"/>
    </location>
</feature>
<dbReference type="InterPro" id="IPR054552">
    <property type="entry name" value="SPT2_N"/>
</dbReference>
<feature type="compositionally biased region" description="Basic and acidic residues" evidence="4">
    <location>
        <begin position="419"/>
        <end position="445"/>
    </location>
</feature>
<gene>
    <name evidence="6" type="ORF">R5R35_007951</name>
</gene>
<feature type="domain" description="SPT2 homolog N-terminal" evidence="5">
    <location>
        <begin position="1"/>
        <end position="93"/>
    </location>
</feature>
<dbReference type="Proteomes" id="UP001378592">
    <property type="component" value="Unassembled WGS sequence"/>
</dbReference>
<dbReference type="Pfam" id="PF08243">
    <property type="entry name" value="SPT2"/>
    <property type="match status" value="1"/>
</dbReference>
<feature type="compositionally biased region" description="Basic and acidic residues" evidence="4">
    <location>
        <begin position="380"/>
        <end position="397"/>
    </location>
</feature>
<keyword evidence="7" id="KW-1185">Reference proteome</keyword>
<dbReference type="EMBL" id="JAZDUA010000596">
    <property type="protein sequence ID" value="KAK7790711.1"/>
    <property type="molecule type" value="Genomic_DNA"/>
</dbReference>
<evidence type="ECO:0000256" key="1">
    <source>
        <dbReference type="ARBA" id="ARBA00006461"/>
    </source>
</evidence>
<dbReference type="AlphaFoldDB" id="A0AAN9V7F7"/>
<dbReference type="GO" id="GO:0003677">
    <property type="term" value="F:DNA binding"/>
    <property type="evidence" value="ECO:0007669"/>
    <property type="project" value="TreeGrafter"/>
</dbReference>
<feature type="region of interest" description="Disordered" evidence="4">
    <location>
        <begin position="257"/>
        <end position="796"/>
    </location>
</feature>
<proteinExistence type="inferred from homology"/>
<feature type="compositionally biased region" description="Acidic residues" evidence="4">
    <location>
        <begin position="364"/>
        <end position="374"/>
    </location>
</feature>
<feature type="compositionally biased region" description="Basic and acidic residues" evidence="4">
    <location>
        <begin position="51"/>
        <end position="70"/>
    </location>
</feature>
<evidence type="ECO:0000256" key="3">
    <source>
        <dbReference type="ARBA" id="ARBA00023054"/>
    </source>
</evidence>
<feature type="compositionally biased region" description="Basic and acidic residues" evidence="4">
    <location>
        <begin position="537"/>
        <end position="551"/>
    </location>
</feature>
<accession>A0AAN9V7F7</accession>
<organism evidence="6 7">
    <name type="scientific">Gryllus longicercus</name>
    <dbReference type="NCBI Taxonomy" id="2509291"/>
    <lineage>
        <taxon>Eukaryota</taxon>
        <taxon>Metazoa</taxon>
        <taxon>Ecdysozoa</taxon>
        <taxon>Arthropoda</taxon>
        <taxon>Hexapoda</taxon>
        <taxon>Insecta</taxon>
        <taxon>Pterygota</taxon>
        <taxon>Neoptera</taxon>
        <taxon>Polyneoptera</taxon>
        <taxon>Orthoptera</taxon>
        <taxon>Ensifera</taxon>
        <taxon>Gryllidea</taxon>
        <taxon>Grylloidea</taxon>
        <taxon>Gryllidae</taxon>
        <taxon>Gryllinae</taxon>
        <taxon>Gryllus</taxon>
    </lineage>
</organism>
<feature type="compositionally biased region" description="Basic and acidic residues" evidence="4">
    <location>
        <begin position="516"/>
        <end position="527"/>
    </location>
</feature>
<sequence>MDFGSLLHAAQRNEHKAKQESKKCYTTTFSAPKKEQRDNRNLSANIQKFLARRDQEEKKKEEEAKKKRDELLALRSQDGKAKKRVAAMLKRTKAANKSAIEDAVDDDNTAVTLNGPSQPDEDDYGYVSQEASAYYNKLMDKYNNAPAEEPLYSKKKKAVHRDLNSTKDRVRMALLKEEEEEMMPHKRRRRVKSKKENDPGDTTVDYRSSDLTDLGPSKEAEVDSEEEQERQPIKPKIKKTAAPPIMNFQDLLKLAEKKQFEPIKIEPKKKLEEDERPMTKKQRVEFLKEQDWRRRKEEAAAKGGQVNQPPKIPKINRKEDSTQNQKSDSADRRQQRTSGIGHQIKIPKINSAKKEENTAPYPKEEEEVEEEEEERPANNFKKEGRHMGNMRRNENADPPRQNGNLKRENSFTAPSKESVAIRDEKTMKKVSKDNNDISKKQRGDNDNILLRKSQIYEERERNKAIRNDNSVSNTVKNIPFKMPEGRPNDNVNVKKNSSSSGYDKKLQEAIMAKMQDCQKKKKLEESSFSKPAVKSFQGKDSESKVLKHNERINSGFKGQEKLFSNPDHLVEQRSNFPSPKPNNSSNNRPPQNRNLQNRPDSVPSTKPRMIPPEGKPKPVPTASKPTSSGDFKAKPNLQNSNQRRPVGIPDGRSKAMPPPEVRSKQVTPGSRLKQVPSSEARPKPTAAPASRQFPPADVKPRQFPPADVKPRQFPPADVKPRQFPPADVKPRQFPPADVKTRQFPPSDVRGKQFPPPDARRNSKPPPKRRITDSDEEYDSEMDDFIDDGPQDEEDYSQHIREIFGYDRRKYSRINDDEDECMESNFATILKEDFISTKTGIMEDLEDIRREKEMERRKKLAKKRK</sequence>
<feature type="region of interest" description="Disordered" evidence="4">
    <location>
        <begin position="153"/>
        <end position="243"/>
    </location>
</feature>
<evidence type="ECO:0000256" key="4">
    <source>
        <dbReference type="SAM" id="MobiDB-lite"/>
    </source>
</evidence>
<protein>
    <recommendedName>
        <fullName evidence="2">Protein SPT2 homolog</fullName>
    </recommendedName>
</protein>
<evidence type="ECO:0000259" key="5">
    <source>
        <dbReference type="Pfam" id="PF22878"/>
    </source>
</evidence>
<dbReference type="SMART" id="SM00784">
    <property type="entry name" value="SPT2"/>
    <property type="match status" value="1"/>
</dbReference>
<comment type="caution">
    <text evidence="6">The sequence shown here is derived from an EMBL/GenBank/DDBJ whole genome shotgun (WGS) entry which is preliminary data.</text>
</comment>
<keyword evidence="3" id="KW-0175">Coiled coil</keyword>
<feature type="compositionally biased region" description="Low complexity" evidence="4">
    <location>
        <begin position="573"/>
        <end position="599"/>
    </location>
</feature>
<evidence type="ECO:0000313" key="7">
    <source>
        <dbReference type="Proteomes" id="UP001378592"/>
    </source>
</evidence>